<dbReference type="Pfam" id="PF03081">
    <property type="entry name" value="Exo70_C"/>
    <property type="match status" value="1"/>
</dbReference>
<evidence type="ECO:0000259" key="4">
    <source>
        <dbReference type="Pfam" id="PF03081"/>
    </source>
</evidence>
<organism evidence="5 6">
    <name type="scientific">Panicum virgatum</name>
    <name type="common">Blackwell switchgrass</name>
    <dbReference type="NCBI Taxonomy" id="38727"/>
    <lineage>
        <taxon>Eukaryota</taxon>
        <taxon>Viridiplantae</taxon>
        <taxon>Streptophyta</taxon>
        <taxon>Embryophyta</taxon>
        <taxon>Tracheophyta</taxon>
        <taxon>Spermatophyta</taxon>
        <taxon>Magnoliopsida</taxon>
        <taxon>Liliopsida</taxon>
        <taxon>Poales</taxon>
        <taxon>Poaceae</taxon>
        <taxon>PACMAD clade</taxon>
        <taxon>Panicoideae</taxon>
        <taxon>Panicodae</taxon>
        <taxon>Paniceae</taxon>
        <taxon>Panicinae</taxon>
        <taxon>Panicum</taxon>
        <taxon>Panicum sect. Hiantes</taxon>
    </lineage>
</organism>
<evidence type="ECO:0000256" key="2">
    <source>
        <dbReference type="ARBA" id="ARBA00022448"/>
    </source>
</evidence>
<feature type="domain" description="Exocyst complex subunit Exo70 C-terminal" evidence="4">
    <location>
        <begin position="285"/>
        <end position="636"/>
    </location>
</feature>
<dbReference type="EMBL" id="CM029042">
    <property type="protein sequence ID" value="KAG2614948.1"/>
    <property type="molecule type" value="Genomic_DNA"/>
</dbReference>
<dbReference type="InterPro" id="IPR046364">
    <property type="entry name" value="Exo70_C"/>
</dbReference>
<sequence length="641" mass="72176">MERTGRGLPEGMEALSRQVSAMREALARSEENTQGMVAALGSFDSRVSAIEANIRPVQVRTQAITMAHENIDRTIENAETILAQFDIVRRAEAVISRGPHENLKNFLEAVDMLKGVVNFFSLNKDFKSCEGVLNQVNNLLNKSALKIPIQAVNGKPVKPNLLFDCLLKHLMLSKGDSEAVGEQPSKSFETAMHTTLIPSGILPLLHKRLIKIKRHLKTFFRTLLLHDIACQLVQDGNPQSCYRIYRDARSSALELSLQKLGIETLSKDDVERMQRVALQVNIGTWTQCMQITVKVLLAGERKICNQIFDGITFDKDQCFAELAGGSVMTLLSFGDTVARSKRSHENLFLLLEMYRVMHEIQSEVEAIFQGKFCSEMREAALNLTKSLAQIAQEILVDFEEAVVKDSSKTNMQNGTVHPFTIEVITYVKSLLDYQSTLKILFQQSETCSEAESQLAVVIMKIMQALQNNLNGKSKQYKDPSLSHIFLMNNLHYMVTSVRRSQAKDILGGDWIQRHRKIVQQNANQYKRVAWARVSLSSAITCGAGSSAPSDVSSSGVSRSLIKERFKSFNVQFEELHAIQSQWTIPDQELRDNLRLAVAEVLLPAYRVFHQPNLVQREKNPHKHIKHSPEALEQFLAQLFQG</sequence>
<dbReference type="GO" id="GO:0000145">
    <property type="term" value="C:exocyst"/>
    <property type="evidence" value="ECO:0007669"/>
    <property type="project" value="InterPro"/>
</dbReference>
<dbReference type="InterPro" id="IPR016159">
    <property type="entry name" value="Cullin_repeat-like_dom_sf"/>
</dbReference>
<dbReference type="InterPro" id="IPR004140">
    <property type="entry name" value="Exo70"/>
</dbReference>
<accession>A0A8T0TYT8</accession>
<dbReference type="GO" id="GO:0006887">
    <property type="term" value="P:exocytosis"/>
    <property type="evidence" value="ECO:0007669"/>
    <property type="project" value="UniProtKB-KW"/>
</dbReference>
<dbReference type="PANTHER" id="PTHR12542">
    <property type="entry name" value="EXOCYST COMPLEX PROTEIN EXO70"/>
    <property type="match status" value="1"/>
</dbReference>
<dbReference type="GO" id="GO:0005546">
    <property type="term" value="F:phosphatidylinositol-4,5-bisphosphate binding"/>
    <property type="evidence" value="ECO:0007669"/>
    <property type="project" value="InterPro"/>
</dbReference>
<comment type="caution">
    <text evidence="5">The sequence shown here is derived from an EMBL/GenBank/DDBJ whole genome shotgun (WGS) entry which is preliminary data.</text>
</comment>
<keyword evidence="3" id="KW-0653">Protein transport</keyword>
<reference evidence="5" key="1">
    <citation type="submission" date="2020-05" db="EMBL/GenBank/DDBJ databases">
        <title>WGS assembly of Panicum virgatum.</title>
        <authorList>
            <person name="Lovell J.T."/>
            <person name="Jenkins J."/>
            <person name="Shu S."/>
            <person name="Juenger T.E."/>
            <person name="Schmutz J."/>
        </authorList>
    </citation>
    <scope>NUCLEOTIDE SEQUENCE</scope>
    <source>
        <strain evidence="5">AP13</strain>
    </source>
</reference>
<evidence type="ECO:0000256" key="3">
    <source>
        <dbReference type="RuleBase" id="RU365026"/>
    </source>
</evidence>
<dbReference type="Proteomes" id="UP000823388">
    <property type="component" value="Chromosome 3N"/>
</dbReference>
<protein>
    <recommendedName>
        <fullName evidence="3">Exocyst subunit Exo70 family protein</fullName>
    </recommendedName>
</protein>
<comment type="similarity">
    <text evidence="1 3">Belongs to the EXO70 family.</text>
</comment>
<name>A0A8T0TYT8_PANVG</name>
<dbReference type="PANTHER" id="PTHR12542:SF86">
    <property type="entry name" value="EXOCYST SUBUNIT EXO70 FAMILY PROTEIN"/>
    <property type="match status" value="1"/>
</dbReference>
<proteinExistence type="inferred from homology"/>
<evidence type="ECO:0000313" key="6">
    <source>
        <dbReference type="Proteomes" id="UP000823388"/>
    </source>
</evidence>
<evidence type="ECO:0000256" key="1">
    <source>
        <dbReference type="ARBA" id="ARBA00006756"/>
    </source>
</evidence>
<keyword evidence="3" id="KW-0268">Exocytosis</keyword>
<gene>
    <name evidence="5" type="ORF">PVAP13_3NG021700</name>
</gene>
<dbReference type="GO" id="GO:0015031">
    <property type="term" value="P:protein transport"/>
    <property type="evidence" value="ECO:0007669"/>
    <property type="project" value="UniProtKB-KW"/>
</dbReference>
<dbReference type="Gene3D" id="1.20.1280.170">
    <property type="entry name" value="Exocyst complex component Exo70"/>
    <property type="match status" value="1"/>
</dbReference>
<keyword evidence="6" id="KW-1185">Reference proteome</keyword>
<dbReference type="AlphaFoldDB" id="A0A8T0TYT8"/>
<evidence type="ECO:0000313" key="5">
    <source>
        <dbReference type="EMBL" id="KAG2614948.1"/>
    </source>
</evidence>
<dbReference type="SUPFAM" id="SSF74788">
    <property type="entry name" value="Cullin repeat-like"/>
    <property type="match status" value="1"/>
</dbReference>
<comment type="function">
    <text evidence="3">Component of the exocyst complex.</text>
</comment>
<dbReference type="Pfam" id="PF20669">
    <property type="entry name" value="Exo70_N"/>
    <property type="match status" value="1"/>
</dbReference>
<keyword evidence="2 3" id="KW-0813">Transport</keyword>